<reference evidence="1" key="1">
    <citation type="submission" date="2014-11" db="EMBL/GenBank/DDBJ databases">
        <authorList>
            <person name="Amaro Gonzalez C."/>
        </authorList>
    </citation>
    <scope>NUCLEOTIDE SEQUENCE</scope>
</reference>
<evidence type="ECO:0000313" key="1">
    <source>
        <dbReference type="EMBL" id="JAI00330.1"/>
    </source>
</evidence>
<dbReference type="AlphaFoldDB" id="A0A0E9XCH4"/>
<proteinExistence type="predicted"/>
<sequence>MCRPFVFVRIPGVSDDERWLFVNSTPNLFMRLT</sequence>
<accession>A0A0E9XCH4</accession>
<reference evidence="1" key="2">
    <citation type="journal article" date="2015" name="Fish Shellfish Immunol.">
        <title>Early steps in the European eel (Anguilla anguilla)-Vibrio vulnificus interaction in the gills: Role of the RtxA13 toxin.</title>
        <authorList>
            <person name="Callol A."/>
            <person name="Pajuelo D."/>
            <person name="Ebbesson L."/>
            <person name="Teles M."/>
            <person name="MacKenzie S."/>
            <person name="Amaro C."/>
        </authorList>
    </citation>
    <scope>NUCLEOTIDE SEQUENCE</scope>
</reference>
<protein>
    <submittedName>
        <fullName evidence="1">Uncharacterized protein</fullName>
    </submittedName>
</protein>
<organism evidence="1">
    <name type="scientific">Anguilla anguilla</name>
    <name type="common">European freshwater eel</name>
    <name type="synonym">Muraena anguilla</name>
    <dbReference type="NCBI Taxonomy" id="7936"/>
    <lineage>
        <taxon>Eukaryota</taxon>
        <taxon>Metazoa</taxon>
        <taxon>Chordata</taxon>
        <taxon>Craniata</taxon>
        <taxon>Vertebrata</taxon>
        <taxon>Euteleostomi</taxon>
        <taxon>Actinopterygii</taxon>
        <taxon>Neopterygii</taxon>
        <taxon>Teleostei</taxon>
        <taxon>Anguilliformes</taxon>
        <taxon>Anguillidae</taxon>
        <taxon>Anguilla</taxon>
    </lineage>
</organism>
<name>A0A0E9XCH4_ANGAN</name>
<dbReference type="EMBL" id="GBXM01008248">
    <property type="protein sequence ID" value="JAI00330.1"/>
    <property type="molecule type" value="Transcribed_RNA"/>
</dbReference>